<dbReference type="EMBL" id="CP002959">
    <property type="protein sequence ID" value="AFM13585.1"/>
    <property type="molecule type" value="Genomic_DNA"/>
</dbReference>
<reference evidence="3 4" key="1">
    <citation type="submission" date="2012-06" db="EMBL/GenBank/DDBJ databases">
        <title>The complete chromosome of genome of Turneriella parva DSM 21527.</title>
        <authorList>
            <consortium name="US DOE Joint Genome Institute (JGI-PGF)"/>
            <person name="Lucas S."/>
            <person name="Han J."/>
            <person name="Lapidus A."/>
            <person name="Bruce D."/>
            <person name="Goodwin L."/>
            <person name="Pitluck S."/>
            <person name="Peters L."/>
            <person name="Kyrpides N."/>
            <person name="Mavromatis K."/>
            <person name="Ivanova N."/>
            <person name="Mikhailova N."/>
            <person name="Chertkov O."/>
            <person name="Detter J.C."/>
            <person name="Tapia R."/>
            <person name="Han C."/>
            <person name="Land M."/>
            <person name="Hauser L."/>
            <person name="Markowitz V."/>
            <person name="Cheng J.-F."/>
            <person name="Hugenholtz P."/>
            <person name="Woyke T."/>
            <person name="Wu D."/>
            <person name="Gronow S."/>
            <person name="Wellnitz S."/>
            <person name="Brambilla E."/>
            <person name="Klenk H.-P."/>
            <person name="Eisen J.A."/>
        </authorList>
    </citation>
    <scope>NUCLEOTIDE SEQUENCE [LARGE SCALE GENOMIC DNA]</scope>
    <source>
        <strain evidence="4">ATCC BAA-1111 / DSM 21527 / NCTC 11395 / H</strain>
    </source>
</reference>
<evidence type="ECO:0000256" key="2">
    <source>
        <dbReference type="SAM" id="Phobius"/>
    </source>
</evidence>
<evidence type="ECO:0000313" key="4">
    <source>
        <dbReference type="Proteomes" id="UP000006048"/>
    </source>
</evidence>
<evidence type="ECO:0000256" key="1">
    <source>
        <dbReference type="SAM" id="MobiDB-lite"/>
    </source>
</evidence>
<dbReference type="STRING" id="869212.Turpa_2946"/>
<dbReference type="PIRSF" id="PIRSF007580">
    <property type="entry name" value="UCP07580"/>
    <property type="match status" value="1"/>
</dbReference>
<gene>
    <name evidence="3" type="ordered locus">Turpa_2946</name>
</gene>
<name>I4B8H8_TURPD</name>
<keyword evidence="4" id="KW-1185">Reference proteome</keyword>
<dbReference type="OrthoDB" id="339112at2"/>
<dbReference type="Pfam" id="PF10118">
    <property type="entry name" value="Metal_hydrol"/>
    <property type="match status" value="1"/>
</dbReference>
<feature type="region of interest" description="Disordered" evidence="1">
    <location>
        <begin position="1"/>
        <end position="23"/>
    </location>
</feature>
<dbReference type="AlphaFoldDB" id="I4B8H8"/>
<protein>
    <recommendedName>
        <fullName evidence="5">Metal-dependent hydrolase</fullName>
    </recommendedName>
</protein>
<dbReference type="PANTHER" id="PTHR39456:SF1">
    <property type="entry name" value="METAL-DEPENDENT HYDROLASE"/>
    <property type="match status" value="1"/>
</dbReference>
<evidence type="ECO:0008006" key="5">
    <source>
        <dbReference type="Google" id="ProtNLM"/>
    </source>
</evidence>
<keyword evidence="2" id="KW-1133">Transmembrane helix</keyword>
<keyword evidence="2" id="KW-0472">Membrane</keyword>
<accession>I4B8H8</accession>
<dbReference type="Proteomes" id="UP000006048">
    <property type="component" value="Chromosome"/>
</dbReference>
<evidence type="ECO:0000313" key="3">
    <source>
        <dbReference type="EMBL" id="AFM13585.1"/>
    </source>
</evidence>
<dbReference type="RefSeq" id="WP_014804087.1">
    <property type="nucleotide sequence ID" value="NC_018020.1"/>
</dbReference>
<organism evidence="3 4">
    <name type="scientific">Turneriella parva (strain ATCC BAA-1111 / DSM 21527 / NCTC 11395 / H)</name>
    <name type="common">Leptospira parva</name>
    <dbReference type="NCBI Taxonomy" id="869212"/>
    <lineage>
        <taxon>Bacteria</taxon>
        <taxon>Pseudomonadati</taxon>
        <taxon>Spirochaetota</taxon>
        <taxon>Spirochaetia</taxon>
        <taxon>Leptospirales</taxon>
        <taxon>Leptospiraceae</taxon>
        <taxon>Turneriella</taxon>
    </lineage>
</organism>
<dbReference type="PANTHER" id="PTHR39456">
    <property type="entry name" value="METAL-DEPENDENT HYDROLASE"/>
    <property type="match status" value="1"/>
</dbReference>
<dbReference type="HOGENOM" id="CLU_051636_0_1_12"/>
<sequence length="301" mass="34709">MDITKIFNEKNPDRPVQASPHPKVRSPNWDFSDFHFSSPNPNATENNQFRRAYLVGLSLLFPEGERFFIRAVRRYANEIKDPQLKKDVKGFIAQEAQHGRQHEILNEQIFGSRYEVKSFLDQWTGFAFGFLENFAEKYLPFGGGKLEVAVTAAAEHFTATWGAAALKSPSFAAFDSQSIRDLVYWHAIEEIEHKHVAFDVMREVSPNYFLRTGAMLITTALIGGLSIWGFAHILKQEDKIDWPEFLKALRYESFEKDGMFRQFAEAFVTYFKPNFHPSDMDDQALFDEFANLIDSRIEKVA</sequence>
<dbReference type="KEGG" id="tpx:Turpa_2946"/>
<feature type="transmembrane region" description="Helical" evidence="2">
    <location>
        <begin position="208"/>
        <end position="231"/>
    </location>
</feature>
<proteinExistence type="predicted"/>
<keyword evidence="2" id="KW-0812">Transmembrane</keyword>
<dbReference type="InterPro" id="IPR016516">
    <property type="entry name" value="UCP07580"/>
</dbReference>